<accession>A0A834TW26</accession>
<comment type="caution">
    <text evidence="1">The sequence shown here is derived from an EMBL/GenBank/DDBJ whole genome shotgun (WGS) entry which is preliminary data.</text>
</comment>
<keyword evidence="2" id="KW-1185">Reference proteome</keyword>
<evidence type="ECO:0000313" key="2">
    <source>
        <dbReference type="Proteomes" id="UP000634136"/>
    </source>
</evidence>
<evidence type="ECO:0000313" key="1">
    <source>
        <dbReference type="EMBL" id="KAF7829618.1"/>
    </source>
</evidence>
<dbReference type="Proteomes" id="UP000634136">
    <property type="component" value="Unassembled WGS sequence"/>
</dbReference>
<gene>
    <name evidence="1" type="ORF">G2W53_011951</name>
</gene>
<dbReference type="EMBL" id="JAAIUW010000005">
    <property type="protein sequence ID" value="KAF7829618.1"/>
    <property type="molecule type" value="Genomic_DNA"/>
</dbReference>
<proteinExistence type="predicted"/>
<protein>
    <submittedName>
        <fullName evidence="1">Uncharacterized protein</fullName>
    </submittedName>
</protein>
<reference evidence="1" key="1">
    <citation type="submission" date="2020-09" db="EMBL/GenBank/DDBJ databases">
        <title>Genome-Enabled Discovery of Anthraquinone Biosynthesis in Senna tora.</title>
        <authorList>
            <person name="Kang S.-H."/>
            <person name="Pandey R.P."/>
            <person name="Lee C.-M."/>
            <person name="Sim J.-S."/>
            <person name="Jeong J.-T."/>
            <person name="Choi B.-S."/>
            <person name="Jung M."/>
            <person name="Ginzburg D."/>
            <person name="Zhao K."/>
            <person name="Won S.Y."/>
            <person name="Oh T.-J."/>
            <person name="Yu Y."/>
            <person name="Kim N.-H."/>
            <person name="Lee O.R."/>
            <person name="Lee T.-H."/>
            <person name="Bashyal P."/>
            <person name="Kim T.-S."/>
            <person name="Lee W.-H."/>
            <person name="Kawkins C."/>
            <person name="Kim C.-K."/>
            <person name="Kim J.S."/>
            <person name="Ahn B.O."/>
            <person name="Rhee S.Y."/>
            <person name="Sohng J.K."/>
        </authorList>
    </citation>
    <scope>NUCLEOTIDE SEQUENCE</scope>
    <source>
        <tissue evidence="1">Leaf</tissue>
    </source>
</reference>
<organism evidence="1 2">
    <name type="scientific">Senna tora</name>
    <dbReference type="NCBI Taxonomy" id="362788"/>
    <lineage>
        <taxon>Eukaryota</taxon>
        <taxon>Viridiplantae</taxon>
        <taxon>Streptophyta</taxon>
        <taxon>Embryophyta</taxon>
        <taxon>Tracheophyta</taxon>
        <taxon>Spermatophyta</taxon>
        <taxon>Magnoliopsida</taxon>
        <taxon>eudicotyledons</taxon>
        <taxon>Gunneridae</taxon>
        <taxon>Pentapetalae</taxon>
        <taxon>rosids</taxon>
        <taxon>fabids</taxon>
        <taxon>Fabales</taxon>
        <taxon>Fabaceae</taxon>
        <taxon>Caesalpinioideae</taxon>
        <taxon>Cassia clade</taxon>
        <taxon>Senna</taxon>
    </lineage>
</organism>
<name>A0A834TW26_9FABA</name>
<sequence length="37" mass="4084">MVGVIGTLARTHFKESELYNGRLVTHSHDEGGDQKLS</sequence>
<dbReference type="AlphaFoldDB" id="A0A834TW26"/>